<organism evidence="5 6">
    <name type="scientific">Salix purpurea</name>
    <name type="common">Purple osier willow</name>
    <dbReference type="NCBI Taxonomy" id="77065"/>
    <lineage>
        <taxon>Eukaryota</taxon>
        <taxon>Viridiplantae</taxon>
        <taxon>Streptophyta</taxon>
        <taxon>Embryophyta</taxon>
        <taxon>Tracheophyta</taxon>
        <taxon>Spermatophyta</taxon>
        <taxon>Magnoliopsida</taxon>
        <taxon>eudicotyledons</taxon>
        <taxon>Gunneridae</taxon>
        <taxon>Pentapetalae</taxon>
        <taxon>rosids</taxon>
        <taxon>fabids</taxon>
        <taxon>Malpighiales</taxon>
        <taxon>Salicaceae</taxon>
        <taxon>Saliceae</taxon>
        <taxon>Salix</taxon>
    </lineage>
</organism>
<dbReference type="GO" id="GO:0009395">
    <property type="term" value="P:phospholipid catabolic process"/>
    <property type="evidence" value="ECO:0007669"/>
    <property type="project" value="TreeGrafter"/>
</dbReference>
<dbReference type="Proteomes" id="UP001151532">
    <property type="component" value="Chromosome 2"/>
</dbReference>
<proteinExistence type="predicted"/>
<dbReference type="Pfam" id="PF00168">
    <property type="entry name" value="C2"/>
    <property type="match status" value="1"/>
</dbReference>
<keyword evidence="2" id="KW-0443">Lipid metabolism</keyword>
<feature type="compositionally biased region" description="Low complexity" evidence="3">
    <location>
        <begin position="300"/>
        <end position="313"/>
    </location>
</feature>
<dbReference type="Gene3D" id="2.60.40.150">
    <property type="entry name" value="C2 domain"/>
    <property type="match status" value="1"/>
</dbReference>
<sequence length="498" mass="54204">MITGSPYPYNNPYPYPHQPPPPDYGYPPSDPHYPPPPNYGYPPSDPHYPPHPYPYGPYPPHGAYDYPPPPPPLTHSGPLDCSYHKPSAPYPTSHSGPLDYSHSPSKQQSTTHLGSLDYSQHQPPSPRPTTNSGPSDFNRHYPDPLTYSSPYAAYPPVPHVSNSILQNSGSFHNYPSAPPQSGQYPSLDSISQVPYRANSFSGIHRQDSSSSSGIGSSSSNPDKVDAAIAGTSAYPPLDDLISNLHLNDTNSHPTAPASLSAPPVSDSSFGHAPPHELYGYPNDSFSSNWEEGYGGRVDSSGHYPASPYSHPSSFNGSKHDQGMEIVPVSSGKGSSLRVLLLHGNLDICVYDAKNLPNMDIFHKTLGDMFNKLPGNISRKITSDPYVSISVKRAVIGRTFVISNNENPVWMQRFHVPVAHYAAEVHFVVKDSDVVGSQLIGVVAIPVEQIWSGASIEGVYPILNNNGKQCKPGATLRISIQYIPMEKLSSLSTWCWCWS</sequence>
<name>A0A9Q0PDG0_SALPP</name>
<keyword evidence="1" id="KW-0677">Repeat</keyword>
<evidence type="ECO:0000256" key="1">
    <source>
        <dbReference type="ARBA" id="ARBA00022737"/>
    </source>
</evidence>
<reference evidence="5" key="1">
    <citation type="submission" date="2022-11" db="EMBL/GenBank/DDBJ databases">
        <authorList>
            <person name="Hyden B.L."/>
            <person name="Feng K."/>
            <person name="Yates T."/>
            <person name="Jawdy S."/>
            <person name="Smart L.B."/>
            <person name="Muchero W."/>
        </authorList>
    </citation>
    <scope>NUCLEOTIDE SEQUENCE</scope>
    <source>
        <tissue evidence="5">Shoot tip</tissue>
    </source>
</reference>
<accession>A0A9Q0PDG0</accession>
<evidence type="ECO:0000313" key="5">
    <source>
        <dbReference type="EMBL" id="KAJ6686161.1"/>
    </source>
</evidence>
<feature type="region of interest" description="Disordered" evidence="3">
    <location>
        <begin position="201"/>
        <end position="224"/>
    </location>
</feature>
<evidence type="ECO:0000256" key="3">
    <source>
        <dbReference type="SAM" id="MobiDB-lite"/>
    </source>
</evidence>
<dbReference type="AlphaFoldDB" id="A0A9Q0PDG0"/>
<feature type="domain" description="C2" evidence="4">
    <location>
        <begin position="322"/>
        <end position="459"/>
    </location>
</feature>
<evidence type="ECO:0000256" key="2">
    <source>
        <dbReference type="ARBA" id="ARBA00023098"/>
    </source>
</evidence>
<dbReference type="PANTHER" id="PTHR18896">
    <property type="entry name" value="PHOSPHOLIPASE D"/>
    <property type="match status" value="1"/>
</dbReference>
<gene>
    <name evidence="5" type="ORF">OIU79_016042</name>
</gene>
<feature type="compositionally biased region" description="Pro residues" evidence="3">
    <location>
        <begin position="9"/>
        <end position="73"/>
    </location>
</feature>
<keyword evidence="6" id="KW-1185">Reference proteome</keyword>
<feature type="region of interest" description="Disordered" evidence="3">
    <location>
        <begin position="300"/>
        <end position="322"/>
    </location>
</feature>
<feature type="region of interest" description="Disordered" evidence="3">
    <location>
        <begin position="244"/>
        <end position="275"/>
    </location>
</feature>
<dbReference type="InterPro" id="IPR015679">
    <property type="entry name" value="PLipase_D_fam"/>
</dbReference>
<dbReference type="PANTHER" id="PTHR18896:SF65">
    <property type="entry name" value="PHOSPHOLIPASE D BETA 1"/>
    <property type="match status" value="1"/>
</dbReference>
<feature type="compositionally biased region" description="Polar residues" evidence="3">
    <location>
        <begin position="244"/>
        <end position="253"/>
    </location>
</feature>
<dbReference type="GO" id="GO:0004630">
    <property type="term" value="F:phospholipase D activity"/>
    <property type="evidence" value="ECO:0007669"/>
    <property type="project" value="TreeGrafter"/>
</dbReference>
<dbReference type="SMR" id="A0A9Q0PDG0"/>
<comment type="caution">
    <text evidence="5">The sequence shown here is derived from an EMBL/GenBank/DDBJ whole genome shotgun (WGS) entry which is preliminary data.</text>
</comment>
<feature type="compositionally biased region" description="Low complexity" evidence="3">
    <location>
        <begin position="208"/>
        <end position="219"/>
    </location>
</feature>
<protein>
    <submittedName>
        <fullName evidence="5">PHOSPHOLIPASE D</fullName>
    </submittedName>
</protein>
<dbReference type="OrthoDB" id="14911at2759"/>
<feature type="region of interest" description="Disordered" evidence="3">
    <location>
        <begin position="1"/>
        <end position="144"/>
    </location>
</feature>
<evidence type="ECO:0000259" key="4">
    <source>
        <dbReference type="PROSITE" id="PS50004"/>
    </source>
</evidence>
<feature type="compositionally biased region" description="Polar residues" evidence="3">
    <location>
        <begin position="102"/>
        <end position="135"/>
    </location>
</feature>
<dbReference type="InterPro" id="IPR035892">
    <property type="entry name" value="C2_domain_sf"/>
</dbReference>
<dbReference type="CDD" id="cd04015">
    <property type="entry name" value="C2_plant_PLD"/>
    <property type="match status" value="1"/>
</dbReference>
<dbReference type="SMART" id="SM00239">
    <property type="entry name" value="C2"/>
    <property type="match status" value="1"/>
</dbReference>
<evidence type="ECO:0000313" key="6">
    <source>
        <dbReference type="Proteomes" id="UP001151532"/>
    </source>
</evidence>
<dbReference type="PROSITE" id="PS50004">
    <property type="entry name" value="C2"/>
    <property type="match status" value="1"/>
</dbReference>
<dbReference type="EMBL" id="JAPFFK010000019">
    <property type="protein sequence ID" value="KAJ6686161.1"/>
    <property type="molecule type" value="Genomic_DNA"/>
</dbReference>
<dbReference type="InterPro" id="IPR000008">
    <property type="entry name" value="C2_dom"/>
</dbReference>
<dbReference type="SUPFAM" id="SSF49562">
    <property type="entry name" value="C2 domain (Calcium/lipid-binding domain, CaLB)"/>
    <property type="match status" value="1"/>
</dbReference>
<reference evidence="5" key="2">
    <citation type="journal article" date="2023" name="Int. J. Mol. Sci.">
        <title>De Novo Assembly and Annotation of 11 Diverse Shrub Willow (Salix) Genomes Reveals Novel Gene Organization in Sex-Linked Regions.</title>
        <authorList>
            <person name="Hyden B."/>
            <person name="Feng K."/>
            <person name="Yates T.B."/>
            <person name="Jawdy S."/>
            <person name="Cereghino C."/>
            <person name="Smart L.B."/>
            <person name="Muchero W."/>
        </authorList>
    </citation>
    <scope>NUCLEOTIDE SEQUENCE</scope>
    <source>
        <tissue evidence="5">Shoot tip</tissue>
    </source>
</reference>
<dbReference type="GO" id="GO:0005886">
    <property type="term" value="C:plasma membrane"/>
    <property type="evidence" value="ECO:0007669"/>
    <property type="project" value="TreeGrafter"/>
</dbReference>